<name>A0AAD6TDS0_9AGAR</name>
<evidence type="ECO:0000313" key="1">
    <source>
        <dbReference type="EMBL" id="KAJ7043802.1"/>
    </source>
</evidence>
<dbReference type="AlphaFoldDB" id="A0AAD6TDS0"/>
<evidence type="ECO:0000313" key="2">
    <source>
        <dbReference type="Proteomes" id="UP001218188"/>
    </source>
</evidence>
<protein>
    <submittedName>
        <fullName evidence="1">Uncharacterized protein</fullName>
    </submittedName>
</protein>
<sequence>MIYLPSLPLPSPAFPLHCLPPSFLFTYPSPAFTWPLPGSSKYSTVPTCSDGCCLIPTYLTLAYFLLGGHGAPCVCYCAAGTPTSSPWCPRAACVRGWRVRLRCVGRVRVRLGGCRRRQARGLYSGSHWSIYRSFSGFSQGGLCCSIRVSLGQ</sequence>
<reference evidence="1" key="1">
    <citation type="submission" date="2023-03" db="EMBL/GenBank/DDBJ databases">
        <title>Massive genome expansion in bonnet fungi (Mycena s.s.) driven by repeated elements and novel gene families across ecological guilds.</title>
        <authorList>
            <consortium name="Lawrence Berkeley National Laboratory"/>
            <person name="Harder C.B."/>
            <person name="Miyauchi S."/>
            <person name="Viragh M."/>
            <person name="Kuo A."/>
            <person name="Thoen E."/>
            <person name="Andreopoulos B."/>
            <person name="Lu D."/>
            <person name="Skrede I."/>
            <person name="Drula E."/>
            <person name="Henrissat B."/>
            <person name="Morin E."/>
            <person name="Kohler A."/>
            <person name="Barry K."/>
            <person name="LaButti K."/>
            <person name="Morin E."/>
            <person name="Salamov A."/>
            <person name="Lipzen A."/>
            <person name="Mereny Z."/>
            <person name="Hegedus B."/>
            <person name="Baldrian P."/>
            <person name="Stursova M."/>
            <person name="Weitz H."/>
            <person name="Taylor A."/>
            <person name="Grigoriev I.V."/>
            <person name="Nagy L.G."/>
            <person name="Martin F."/>
            <person name="Kauserud H."/>
        </authorList>
    </citation>
    <scope>NUCLEOTIDE SEQUENCE</scope>
    <source>
        <strain evidence="1">CBHHK200</strain>
    </source>
</reference>
<keyword evidence="2" id="KW-1185">Reference proteome</keyword>
<dbReference type="Proteomes" id="UP001218188">
    <property type="component" value="Unassembled WGS sequence"/>
</dbReference>
<organism evidence="1 2">
    <name type="scientific">Mycena alexandri</name>
    <dbReference type="NCBI Taxonomy" id="1745969"/>
    <lineage>
        <taxon>Eukaryota</taxon>
        <taxon>Fungi</taxon>
        <taxon>Dikarya</taxon>
        <taxon>Basidiomycota</taxon>
        <taxon>Agaricomycotina</taxon>
        <taxon>Agaricomycetes</taxon>
        <taxon>Agaricomycetidae</taxon>
        <taxon>Agaricales</taxon>
        <taxon>Marasmiineae</taxon>
        <taxon>Mycenaceae</taxon>
        <taxon>Mycena</taxon>
    </lineage>
</organism>
<proteinExistence type="predicted"/>
<accession>A0AAD6TDS0</accession>
<comment type="caution">
    <text evidence="1">The sequence shown here is derived from an EMBL/GenBank/DDBJ whole genome shotgun (WGS) entry which is preliminary data.</text>
</comment>
<dbReference type="EMBL" id="JARJCM010000008">
    <property type="protein sequence ID" value="KAJ7043802.1"/>
    <property type="molecule type" value="Genomic_DNA"/>
</dbReference>
<gene>
    <name evidence="1" type="ORF">C8F04DRAFT_678537</name>
</gene>